<feature type="domain" description="Insertion element IS150 protein InsJ-like helix-turn-helix" evidence="3">
    <location>
        <begin position="48"/>
        <end position="99"/>
    </location>
</feature>
<dbReference type="RefSeq" id="WP_067577739.1">
    <property type="nucleotide sequence ID" value="NZ_JABMCZ010000003.1"/>
</dbReference>
<dbReference type="Pfam" id="PF13518">
    <property type="entry name" value="HTH_28"/>
    <property type="match status" value="1"/>
</dbReference>
<dbReference type="Proteomes" id="UP000076512">
    <property type="component" value="Unassembled WGS sequence"/>
</dbReference>
<dbReference type="InterPro" id="IPR055247">
    <property type="entry name" value="InsJ-like_HTH"/>
</dbReference>
<dbReference type="AlphaFoldDB" id="A0A164JIL9"/>
<keyword evidence="1" id="KW-0805">Transcription regulation</keyword>
<evidence type="ECO:0000259" key="3">
    <source>
        <dbReference type="Pfam" id="PF13518"/>
    </source>
</evidence>
<reference evidence="4 5" key="1">
    <citation type="submission" date="2016-04" db="EMBL/GenBank/DDBJ databases">
        <authorList>
            <person name="Evans L.H."/>
            <person name="Alamgir A."/>
            <person name="Owens N."/>
            <person name="Weber N.D."/>
            <person name="Virtaneva K."/>
            <person name="Barbian K."/>
            <person name="Babar A."/>
            <person name="Rosenke K."/>
        </authorList>
    </citation>
    <scope>NUCLEOTIDE SEQUENCE [LARGE SCALE GENOMIC DNA]</scope>
    <source>
        <strain evidence="4 5">IFM 0406</strain>
    </source>
</reference>
<dbReference type="EMBL" id="LWGR01000015">
    <property type="protein sequence ID" value="KZM70440.1"/>
    <property type="molecule type" value="Genomic_DNA"/>
</dbReference>
<keyword evidence="2" id="KW-0804">Transcription</keyword>
<proteinExistence type="predicted"/>
<name>A0A164JIL9_9NOCA</name>
<gene>
    <name evidence="4" type="ORF">AWN90_03940</name>
</gene>
<evidence type="ECO:0000313" key="5">
    <source>
        <dbReference type="Proteomes" id="UP000076512"/>
    </source>
</evidence>
<evidence type="ECO:0000256" key="1">
    <source>
        <dbReference type="ARBA" id="ARBA00023015"/>
    </source>
</evidence>
<accession>A0A164JIL9</accession>
<dbReference type="Gene3D" id="1.10.10.2690">
    <property type="match status" value="1"/>
</dbReference>
<dbReference type="SUPFAM" id="SSF46689">
    <property type="entry name" value="Homeodomain-like"/>
    <property type="match status" value="1"/>
</dbReference>
<dbReference type="InterPro" id="IPR053721">
    <property type="entry name" value="Fimbrial_Adhesin_Reg"/>
</dbReference>
<dbReference type="InterPro" id="IPR009057">
    <property type="entry name" value="Homeodomain-like_sf"/>
</dbReference>
<organism evidence="4 5">
    <name type="scientific">Nocardia terpenica</name>
    <dbReference type="NCBI Taxonomy" id="455432"/>
    <lineage>
        <taxon>Bacteria</taxon>
        <taxon>Bacillati</taxon>
        <taxon>Actinomycetota</taxon>
        <taxon>Actinomycetes</taxon>
        <taxon>Mycobacteriales</taxon>
        <taxon>Nocardiaceae</taxon>
        <taxon>Nocardia</taxon>
    </lineage>
</organism>
<dbReference type="STRING" id="455432.AWN90_03940"/>
<evidence type="ECO:0000313" key="4">
    <source>
        <dbReference type="EMBL" id="KZM70440.1"/>
    </source>
</evidence>
<sequence length="159" mass="17094">MAQQGSPTDPKVTELAATRCLNPHPEAVTDAGFAGSEFFDARDVVQVKYEMVRRVRVDGIPVAEAGAAFGYSRQTVYQAAAALDASGLEGLVPGKPGPRGGHKLTAQVCAFAEAQLAEHPEWRAKDLVAPIQTRFGVRVHPRSIERALTRYRDGHSKSG</sequence>
<comment type="caution">
    <text evidence="4">The sequence shown here is derived from an EMBL/GenBank/DDBJ whole genome shotgun (WGS) entry which is preliminary data.</text>
</comment>
<dbReference type="OrthoDB" id="8683412at2"/>
<keyword evidence="5" id="KW-1185">Reference proteome</keyword>
<evidence type="ECO:0000256" key="2">
    <source>
        <dbReference type="ARBA" id="ARBA00023163"/>
    </source>
</evidence>
<protein>
    <recommendedName>
        <fullName evidence="3">Insertion element IS150 protein InsJ-like helix-turn-helix domain-containing protein</fullName>
    </recommendedName>
</protein>